<comment type="caution">
    <text evidence="2">The sequence shown here is derived from an EMBL/GenBank/DDBJ whole genome shotgun (WGS) entry which is preliminary data.</text>
</comment>
<dbReference type="Proteomes" id="UP000530928">
    <property type="component" value="Unassembled WGS sequence"/>
</dbReference>
<sequence>MDDLLLPVEQLPTKSANGAWKASPEDLNPETDSLDLDGKPQGKSALFFGDEEARLRKWDGLVQRVHRLASPSSAEAEQRDAPYGRILVDEENPYGPIVPMSLSTVSLHGDSPALMCAGEGENLERQCPFWQFRERFGAYLVDIDYSRNYDPQRRLIPKDEFLAVVRAIDHHVSEVLKDRAVRSATSASTIRMAGSTAVP</sequence>
<gene>
    <name evidence="2" type="ORF">HNR30_000560</name>
</gene>
<accession>A0A7W0HMX1</accession>
<dbReference type="EMBL" id="JACDUR010000001">
    <property type="protein sequence ID" value="MBA2889225.1"/>
    <property type="molecule type" value="Genomic_DNA"/>
</dbReference>
<reference evidence="2 3" key="1">
    <citation type="submission" date="2020-07" db="EMBL/GenBank/DDBJ databases">
        <title>Genomic Encyclopedia of Type Strains, Phase IV (KMG-IV): sequencing the most valuable type-strain genomes for metagenomic binning, comparative biology and taxonomic classification.</title>
        <authorList>
            <person name="Goeker M."/>
        </authorList>
    </citation>
    <scope>NUCLEOTIDE SEQUENCE [LARGE SCALE GENOMIC DNA]</scope>
    <source>
        <strain evidence="2 3">DSM 45533</strain>
    </source>
</reference>
<protein>
    <submittedName>
        <fullName evidence="2">Uncharacterized protein</fullName>
    </submittedName>
</protein>
<dbReference type="AlphaFoldDB" id="A0A7W0HMX1"/>
<feature type="region of interest" description="Disordered" evidence="1">
    <location>
        <begin position="1"/>
        <end position="43"/>
    </location>
</feature>
<evidence type="ECO:0000256" key="1">
    <source>
        <dbReference type="SAM" id="MobiDB-lite"/>
    </source>
</evidence>
<organism evidence="2 3">
    <name type="scientific">Nonomuraea soli</name>
    <dbReference type="NCBI Taxonomy" id="1032476"/>
    <lineage>
        <taxon>Bacteria</taxon>
        <taxon>Bacillati</taxon>
        <taxon>Actinomycetota</taxon>
        <taxon>Actinomycetes</taxon>
        <taxon>Streptosporangiales</taxon>
        <taxon>Streptosporangiaceae</taxon>
        <taxon>Nonomuraea</taxon>
    </lineage>
</organism>
<evidence type="ECO:0000313" key="2">
    <source>
        <dbReference type="EMBL" id="MBA2889225.1"/>
    </source>
</evidence>
<proteinExistence type="predicted"/>
<keyword evidence="3" id="KW-1185">Reference proteome</keyword>
<evidence type="ECO:0000313" key="3">
    <source>
        <dbReference type="Proteomes" id="UP000530928"/>
    </source>
</evidence>
<dbReference type="RefSeq" id="WP_181608040.1">
    <property type="nucleotide sequence ID" value="NZ_BAABAM010000001.1"/>
</dbReference>
<name>A0A7W0HMX1_9ACTN</name>